<dbReference type="RefSeq" id="XP_004994326.1">
    <property type="nucleotide sequence ID" value="XM_004994269.1"/>
</dbReference>
<feature type="region of interest" description="Disordered" evidence="1">
    <location>
        <begin position="1"/>
        <end position="32"/>
    </location>
</feature>
<dbReference type="EMBL" id="GL832965">
    <property type="protein sequence ID" value="EGD73295.1"/>
    <property type="molecule type" value="Genomic_DNA"/>
</dbReference>
<protein>
    <submittedName>
        <fullName evidence="2">Uncharacterized protein</fullName>
    </submittedName>
</protein>
<evidence type="ECO:0000313" key="2">
    <source>
        <dbReference type="EMBL" id="EGD73295.1"/>
    </source>
</evidence>
<dbReference type="KEGG" id="sre:PTSG_05012"/>
<gene>
    <name evidence="2" type="ORF">PTSG_05012</name>
</gene>
<evidence type="ECO:0000313" key="3">
    <source>
        <dbReference type="Proteomes" id="UP000007799"/>
    </source>
</evidence>
<reference evidence="2" key="1">
    <citation type="submission" date="2009-08" db="EMBL/GenBank/DDBJ databases">
        <title>Annotation of Salpingoeca rosetta.</title>
        <authorList>
            <consortium name="The Broad Institute Genome Sequencing Platform"/>
            <person name="Russ C."/>
            <person name="Cuomo C."/>
            <person name="Burger G."/>
            <person name="Gray M.W."/>
            <person name="Holland P.W.H."/>
            <person name="King N."/>
            <person name="Lang F.B.F."/>
            <person name="Roger A.J."/>
            <person name="Ruiz-Trillo I."/>
            <person name="Young S.K."/>
            <person name="Zeng Q."/>
            <person name="Gargeya S."/>
            <person name="Alvarado L."/>
            <person name="Berlin A."/>
            <person name="Chapman S.B."/>
            <person name="Chen Z."/>
            <person name="Freedman E."/>
            <person name="Gellesch M."/>
            <person name="Goldberg J."/>
            <person name="Griggs A."/>
            <person name="Gujja S."/>
            <person name="Heilman E."/>
            <person name="Heiman D."/>
            <person name="Howarth C."/>
            <person name="Mehta T."/>
            <person name="Neiman D."/>
            <person name="Pearson M."/>
            <person name="Roberts A."/>
            <person name="Saif S."/>
            <person name="Shea T."/>
            <person name="Shenoy N."/>
            <person name="Sisk P."/>
            <person name="Stolte C."/>
            <person name="Sykes S."/>
            <person name="White J."/>
            <person name="Yandava C."/>
            <person name="Haas B."/>
            <person name="Nusbaum C."/>
            <person name="Birren B."/>
        </authorList>
    </citation>
    <scope>NUCLEOTIDE SEQUENCE [LARGE SCALE GENOMIC DNA]</scope>
    <source>
        <strain evidence="2">ATCC 50818</strain>
    </source>
</reference>
<organism evidence="3">
    <name type="scientific">Salpingoeca rosetta (strain ATCC 50818 / BSB-021)</name>
    <dbReference type="NCBI Taxonomy" id="946362"/>
    <lineage>
        <taxon>Eukaryota</taxon>
        <taxon>Choanoflagellata</taxon>
        <taxon>Craspedida</taxon>
        <taxon>Salpingoecidae</taxon>
        <taxon>Salpingoeca</taxon>
    </lineage>
</organism>
<evidence type="ECO:0000256" key="1">
    <source>
        <dbReference type="SAM" id="MobiDB-lite"/>
    </source>
</evidence>
<dbReference type="Proteomes" id="UP000007799">
    <property type="component" value="Unassembled WGS sequence"/>
</dbReference>
<proteinExistence type="predicted"/>
<dbReference type="GeneID" id="16074904"/>
<accession>F2U992</accession>
<feature type="compositionally biased region" description="Low complexity" evidence="1">
    <location>
        <begin position="18"/>
        <end position="32"/>
    </location>
</feature>
<name>F2U992_SALR5</name>
<dbReference type="AlphaFoldDB" id="F2U992"/>
<dbReference type="InParanoid" id="F2U992"/>
<keyword evidence="3" id="KW-1185">Reference proteome</keyword>
<sequence>MQRATSPQRAVEEDKNQRSSSLNPSSVRVSSVLSGPPVVCRHVPMRDALAPDTTLQLMVGHWPQHWLTIHLDDSLTFQSTHRATRPAAYMPSAPMWVVRDHGSAVICLADAQGLELLIGGRTGTFREECLQAGLELLFREPHLDLMHPVTRACYQRAAGDYPGRSRRMCFFADTGTGCAHPPLLLLDELAVATWAAFHHQTHTMTRVHIAPFQGAEGQRLLHALRPVSPNVFTMTVCRHHVMVEEAVEHDEHTRVWNLPERSRGPPAS</sequence>